<evidence type="ECO:0000313" key="28">
    <source>
        <dbReference type="Proteomes" id="UP000002051"/>
    </source>
</evidence>
<evidence type="ECO:0000256" key="12">
    <source>
        <dbReference type="ARBA" id="ARBA00022737"/>
    </source>
</evidence>
<evidence type="ECO:0000256" key="10">
    <source>
        <dbReference type="ARBA" id="ARBA00022692"/>
    </source>
</evidence>
<evidence type="ECO:0000256" key="13">
    <source>
        <dbReference type="ARBA" id="ARBA00022741"/>
    </source>
</evidence>
<dbReference type="SMART" id="SM00365">
    <property type="entry name" value="LRR_SD22"/>
    <property type="match status" value="5"/>
</dbReference>
<evidence type="ECO:0000256" key="9">
    <source>
        <dbReference type="ARBA" id="ARBA00022679"/>
    </source>
</evidence>
<dbReference type="PaxDb" id="3880-AES95469"/>
<keyword evidence="17 23" id="KW-0472">Membrane</keyword>
<name>G7K437_MEDTR</name>
<dbReference type="FunFam" id="3.80.10.10:FF:000095">
    <property type="entry name" value="LRR receptor-like serine/threonine-protein kinase GSO1"/>
    <property type="match status" value="1"/>
</dbReference>
<dbReference type="Pfam" id="PF13855">
    <property type="entry name" value="LRR_8"/>
    <property type="match status" value="1"/>
</dbReference>
<dbReference type="Gene3D" id="3.80.10.10">
    <property type="entry name" value="Ribonuclease Inhibitor"/>
    <property type="match status" value="3"/>
</dbReference>
<feature type="signal peptide" evidence="24">
    <location>
        <begin position="1"/>
        <end position="19"/>
    </location>
</feature>
<proteinExistence type="inferred from homology"/>
<dbReference type="InterPro" id="IPR017441">
    <property type="entry name" value="Protein_kinase_ATP_BS"/>
</dbReference>
<keyword evidence="19" id="KW-0325">Glycoprotein</keyword>
<dbReference type="InterPro" id="IPR013210">
    <property type="entry name" value="LRR_N_plant-typ"/>
</dbReference>
<organism evidence="26 28">
    <name type="scientific">Medicago truncatula</name>
    <name type="common">Barrel medic</name>
    <name type="synonym">Medicago tribuloides</name>
    <dbReference type="NCBI Taxonomy" id="3880"/>
    <lineage>
        <taxon>Eukaryota</taxon>
        <taxon>Viridiplantae</taxon>
        <taxon>Streptophyta</taxon>
        <taxon>Embryophyta</taxon>
        <taxon>Tracheophyta</taxon>
        <taxon>Spermatophyta</taxon>
        <taxon>Magnoliopsida</taxon>
        <taxon>eudicotyledons</taxon>
        <taxon>Gunneridae</taxon>
        <taxon>Pentapetalae</taxon>
        <taxon>rosids</taxon>
        <taxon>fabids</taxon>
        <taxon>Fabales</taxon>
        <taxon>Fabaceae</taxon>
        <taxon>Papilionoideae</taxon>
        <taxon>50 kb inversion clade</taxon>
        <taxon>NPAAA clade</taxon>
        <taxon>Hologalegina</taxon>
        <taxon>IRL clade</taxon>
        <taxon>Trifolieae</taxon>
        <taxon>Medicago</taxon>
    </lineage>
</organism>
<evidence type="ECO:0000256" key="21">
    <source>
        <dbReference type="ARBA" id="ARBA00048679"/>
    </source>
</evidence>
<sequence>MFPAFSLLLYFLFTFNFNAKSISSTLGNQTDHLSLLKFKESITSDPHRMLDSWNGSIHFCNWHGITCIKELQHVNLADNKFSRKIPQELGQLLQLKELYLANNSFSGEIPTNLTNCFNLKYLSLRGNNLIGKIPIEIGSLQKLKQFSVTRNLLTGRVPPFLGNLSYLIGFSVSYNNLEGDIPQEICRLKNLAVMVMVVNKISGTFPLCLYNMSSLTMISAASNQFDGSLPSNMFNTLPYLKVFAISGNQISGLIPISVENASTLAELDISNNLFVGNVPSLGRLHYLWGLNLEINNLGDNSTKDLEFLKPLTNCSNLQAFSISHNNFGGSLPSFIGNFTTQLSRLYFASNQISGKIPLEIGNLNSLILLRMKNNYFEGTIPSTIGKFQKIQVLDLYGNKLSGEIPSSIGNLSHLYHLNLGKNMFVGNILSSIGNLQKLQMLYLSRNNLRGDIPSEVLSLSSLTTGLFLSQNFLSGSLPDEVGQLQNIVRIDVSKNWLSGEIPRTLGECLSLEYLILTGNSFNGSIPSSLESLKGLRVLDLSRNQLSGSIPKVLQNISSIEYFNASFNMLEGEVPTKGVFRNASAMTVIGNNKLCGGILELHLPPCSKPAKHRNFKLIVGICSAVSLLFIMISFLTIYWKRGTIQNASLLDSPIKDQMVKVSYQNLHQATNGFSTRNLIGSGYFGSVYKGTLESVGGDVAIKVLNLKKKGVHKSFIAECNALKNIRHRNLVKILTCCSSTDYKGSEFKALVFEYMRNGNLENWLHPTTGITDQPISLTLEQRLNIITDVASAFCYLHYECEQPVIHCDLKPENILLNDIMVAQVSDFGLAKLLSSVGVALTQSSTIGIKGTIGYAPPEYGMGFEVSTEGDMYSFGILLLEMLTGRKPTDELFKDDHNLHNYVKLSIPDNLFHIVDRSIIIESEHNTDNGNTGSIHPNVEKCLLSLLRIALSCSVESPKERMNMVDVIRELNIIKSFFPAEVQQRRGASQPQIT</sequence>
<gene>
    <name evidence="26" type="ordered locus">MTR_5g025840</name>
</gene>
<dbReference type="PROSITE" id="PS00108">
    <property type="entry name" value="PROTEIN_KINASE_ST"/>
    <property type="match status" value="1"/>
</dbReference>
<keyword evidence="15 22" id="KW-0067">ATP-binding</keyword>
<keyword evidence="5" id="KW-1003">Cell membrane</keyword>
<evidence type="ECO:0000256" key="3">
    <source>
        <dbReference type="ARBA" id="ARBA00008684"/>
    </source>
</evidence>
<dbReference type="GO" id="GO:0038023">
    <property type="term" value="F:signaling receptor activity"/>
    <property type="evidence" value="ECO:0000318"/>
    <property type="project" value="GO_Central"/>
</dbReference>
<reference evidence="26 28" key="2">
    <citation type="journal article" date="2014" name="BMC Genomics">
        <title>An improved genome release (version Mt4.0) for the model legume Medicago truncatula.</title>
        <authorList>
            <person name="Tang H."/>
            <person name="Krishnakumar V."/>
            <person name="Bidwell S."/>
            <person name="Rosen B."/>
            <person name="Chan A."/>
            <person name="Zhou S."/>
            <person name="Gentzbittel L."/>
            <person name="Childs K.L."/>
            <person name="Yandell M."/>
            <person name="Gundlach H."/>
            <person name="Mayer K.F."/>
            <person name="Schwartz D.C."/>
            <person name="Town C.D."/>
        </authorList>
    </citation>
    <scope>GENOME REANNOTATION</scope>
    <source>
        <strain evidence="27 28">cv. Jemalong A17</strain>
    </source>
</reference>
<dbReference type="SMART" id="SM00369">
    <property type="entry name" value="LRR_TYP"/>
    <property type="match status" value="4"/>
</dbReference>
<dbReference type="SMART" id="SM00220">
    <property type="entry name" value="S_TKc"/>
    <property type="match status" value="1"/>
</dbReference>
<evidence type="ECO:0000256" key="22">
    <source>
        <dbReference type="PROSITE-ProRule" id="PRU10141"/>
    </source>
</evidence>
<dbReference type="AlphaFoldDB" id="G7K437"/>
<dbReference type="InterPro" id="IPR000719">
    <property type="entry name" value="Prot_kinase_dom"/>
</dbReference>
<feature type="chain" id="PRO_5014573334" description="non-specific serine/threonine protein kinase" evidence="24">
    <location>
        <begin position="20"/>
        <end position="992"/>
    </location>
</feature>
<dbReference type="PROSITE" id="PS50011">
    <property type="entry name" value="PROTEIN_KINASE_DOM"/>
    <property type="match status" value="1"/>
</dbReference>
<evidence type="ECO:0000256" key="14">
    <source>
        <dbReference type="ARBA" id="ARBA00022777"/>
    </source>
</evidence>
<dbReference type="InterPro" id="IPR001611">
    <property type="entry name" value="Leu-rich_rpt"/>
</dbReference>
<dbReference type="GO" id="GO:0005524">
    <property type="term" value="F:ATP binding"/>
    <property type="evidence" value="ECO:0007669"/>
    <property type="project" value="UniProtKB-UniRule"/>
</dbReference>
<evidence type="ECO:0000256" key="7">
    <source>
        <dbReference type="ARBA" id="ARBA00022553"/>
    </source>
</evidence>
<dbReference type="FunFam" id="3.30.200.20:FF:000432">
    <property type="entry name" value="LRR receptor-like serine/threonine-protein kinase EFR"/>
    <property type="match status" value="1"/>
</dbReference>
<evidence type="ECO:0000256" key="23">
    <source>
        <dbReference type="SAM" id="Phobius"/>
    </source>
</evidence>
<keyword evidence="13 22" id="KW-0547">Nucleotide-binding</keyword>
<keyword evidence="12" id="KW-0677">Repeat</keyword>
<evidence type="ECO:0000256" key="15">
    <source>
        <dbReference type="ARBA" id="ARBA00022840"/>
    </source>
</evidence>
<keyword evidence="11 24" id="KW-0732">Signal</keyword>
<dbReference type="Proteomes" id="UP000002051">
    <property type="component" value="Chromosome 5"/>
</dbReference>
<dbReference type="OMA" id="ILTMEIN"/>
<dbReference type="InterPro" id="IPR008271">
    <property type="entry name" value="Ser/Thr_kinase_AS"/>
</dbReference>
<protein>
    <recommendedName>
        <fullName evidence="4">non-specific serine/threonine protein kinase</fullName>
        <ecNumber evidence="4">2.7.11.1</ecNumber>
    </recommendedName>
</protein>
<dbReference type="GO" id="GO:0005886">
    <property type="term" value="C:plasma membrane"/>
    <property type="evidence" value="ECO:0000318"/>
    <property type="project" value="GO_Central"/>
</dbReference>
<feature type="domain" description="Protein kinase" evidence="25">
    <location>
        <begin position="672"/>
        <end position="976"/>
    </location>
</feature>
<evidence type="ECO:0000313" key="27">
    <source>
        <dbReference type="EnsemblPlants" id="AES95469"/>
    </source>
</evidence>
<comment type="catalytic activity">
    <reaction evidence="21">
        <text>L-seryl-[protein] + ATP = O-phospho-L-seryl-[protein] + ADP + H(+)</text>
        <dbReference type="Rhea" id="RHEA:17989"/>
        <dbReference type="Rhea" id="RHEA-COMP:9863"/>
        <dbReference type="Rhea" id="RHEA-COMP:11604"/>
        <dbReference type="ChEBI" id="CHEBI:15378"/>
        <dbReference type="ChEBI" id="CHEBI:29999"/>
        <dbReference type="ChEBI" id="CHEBI:30616"/>
        <dbReference type="ChEBI" id="CHEBI:83421"/>
        <dbReference type="ChEBI" id="CHEBI:456216"/>
        <dbReference type="EC" id="2.7.11.1"/>
    </reaction>
</comment>
<keyword evidence="8" id="KW-0433">Leucine-rich repeat</keyword>
<dbReference type="FunFam" id="1.10.510.10:FF:000358">
    <property type="entry name" value="Putative leucine-rich repeat receptor-like serine/threonine-protein kinase"/>
    <property type="match status" value="1"/>
</dbReference>
<dbReference type="InterPro" id="IPR032675">
    <property type="entry name" value="LRR_dom_sf"/>
</dbReference>
<evidence type="ECO:0000256" key="6">
    <source>
        <dbReference type="ARBA" id="ARBA00022527"/>
    </source>
</evidence>
<dbReference type="Pfam" id="PF00560">
    <property type="entry name" value="LRR_1"/>
    <property type="match status" value="7"/>
</dbReference>
<dbReference type="InterPro" id="IPR003591">
    <property type="entry name" value="Leu-rich_rpt_typical-subtyp"/>
</dbReference>
<keyword evidence="9" id="KW-0808">Transferase</keyword>
<accession>G7K437</accession>
<keyword evidence="18 26" id="KW-0675">Receptor</keyword>
<keyword evidence="10 23" id="KW-0812">Transmembrane</keyword>
<evidence type="ECO:0000313" key="26">
    <source>
        <dbReference type="EMBL" id="AES95469.1"/>
    </source>
</evidence>
<dbReference type="eggNOG" id="ENOG502QPYS">
    <property type="taxonomic scope" value="Eukaryota"/>
</dbReference>
<dbReference type="PROSITE" id="PS00107">
    <property type="entry name" value="PROTEIN_KINASE_ATP"/>
    <property type="match status" value="1"/>
</dbReference>
<dbReference type="EnsemblPlants" id="AES95469">
    <property type="protein sequence ID" value="AES95469"/>
    <property type="gene ID" value="MTR_5g025840"/>
</dbReference>
<dbReference type="Gene3D" id="3.30.200.20">
    <property type="entry name" value="Phosphorylase Kinase, domain 1"/>
    <property type="match status" value="1"/>
</dbReference>
<dbReference type="InterPro" id="IPR051809">
    <property type="entry name" value="Plant_receptor-like_S/T_kinase"/>
</dbReference>
<keyword evidence="16 23" id="KW-1133">Transmembrane helix</keyword>
<evidence type="ECO:0000256" key="4">
    <source>
        <dbReference type="ARBA" id="ARBA00012513"/>
    </source>
</evidence>
<reference evidence="26 28" key="1">
    <citation type="journal article" date="2011" name="Nature">
        <title>The Medicago genome provides insight into the evolution of rhizobial symbioses.</title>
        <authorList>
            <person name="Young N.D."/>
            <person name="Debelle F."/>
            <person name="Oldroyd G.E."/>
            <person name="Geurts R."/>
            <person name="Cannon S.B."/>
            <person name="Udvardi M.K."/>
            <person name="Benedito V.A."/>
            <person name="Mayer K.F."/>
            <person name="Gouzy J."/>
            <person name="Schoof H."/>
            <person name="Van de Peer Y."/>
            <person name="Proost S."/>
            <person name="Cook D.R."/>
            <person name="Meyers B.C."/>
            <person name="Spannagl M."/>
            <person name="Cheung F."/>
            <person name="De Mita S."/>
            <person name="Krishnakumar V."/>
            <person name="Gundlach H."/>
            <person name="Zhou S."/>
            <person name="Mudge J."/>
            <person name="Bharti A.K."/>
            <person name="Murray J.D."/>
            <person name="Naoumkina M.A."/>
            <person name="Rosen B."/>
            <person name="Silverstein K.A."/>
            <person name="Tang H."/>
            <person name="Rombauts S."/>
            <person name="Zhao P.X."/>
            <person name="Zhou P."/>
            <person name="Barbe V."/>
            <person name="Bardou P."/>
            <person name="Bechner M."/>
            <person name="Bellec A."/>
            <person name="Berger A."/>
            <person name="Berges H."/>
            <person name="Bidwell S."/>
            <person name="Bisseling T."/>
            <person name="Choisne N."/>
            <person name="Couloux A."/>
            <person name="Denny R."/>
            <person name="Deshpande S."/>
            <person name="Dai X."/>
            <person name="Doyle J.J."/>
            <person name="Dudez A.M."/>
            <person name="Farmer A.D."/>
            <person name="Fouteau S."/>
            <person name="Franken C."/>
            <person name="Gibelin C."/>
            <person name="Gish J."/>
            <person name="Goldstein S."/>
            <person name="Gonzalez A.J."/>
            <person name="Green P.J."/>
            <person name="Hallab A."/>
            <person name="Hartog M."/>
            <person name="Hua A."/>
            <person name="Humphray S.J."/>
            <person name="Jeong D.H."/>
            <person name="Jing Y."/>
            <person name="Jocker A."/>
            <person name="Kenton S.M."/>
            <person name="Kim D.J."/>
            <person name="Klee K."/>
            <person name="Lai H."/>
            <person name="Lang C."/>
            <person name="Lin S."/>
            <person name="Macmil S.L."/>
            <person name="Magdelenat G."/>
            <person name="Matthews L."/>
            <person name="McCorrison J."/>
            <person name="Monaghan E.L."/>
            <person name="Mun J.H."/>
            <person name="Najar F.Z."/>
            <person name="Nicholson C."/>
            <person name="Noirot C."/>
            <person name="O'Bleness M."/>
            <person name="Paule C.R."/>
            <person name="Poulain J."/>
            <person name="Prion F."/>
            <person name="Qin B."/>
            <person name="Qu C."/>
            <person name="Retzel E.F."/>
            <person name="Riddle C."/>
            <person name="Sallet E."/>
            <person name="Samain S."/>
            <person name="Samson N."/>
            <person name="Sanders I."/>
            <person name="Saurat O."/>
            <person name="Scarpelli C."/>
            <person name="Schiex T."/>
            <person name="Segurens B."/>
            <person name="Severin A.J."/>
            <person name="Sherrier D.J."/>
            <person name="Shi R."/>
            <person name="Sims S."/>
            <person name="Singer S.R."/>
            <person name="Sinharoy S."/>
            <person name="Sterck L."/>
            <person name="Viollet A."/>
            <person name="Wang B.B."/>
            <person name="Wang K."/>
            <person name="Wang M."/>
            <person name="Wang X."/>
            <person name="Warfsmann J."/>
            <person name="Weissenbach J."/>
            <person name="White D.D."/>
            <person name="White J.D."/>
            <person name="Wiley G.B."/>
            <person name="Wincker P."/>
            <person name="Xing Y."/>
            <person name="Yang L."/>
            <person name="Yao Z."/>
            <person name="Ying F."/>
            <person name="Zhai J."/>
            <person name="Zhou L."/>
            <person name="Zuber A."/>
            <person name="Denarie J."/>
            <person name="Dixon R.A."/>
            <person name="May G.D."/>
            <person name="Schwartz D.C."/>
            <person name="Rogers J."/>
            <person name="Quetier F."/>
            <person name="Town C.D."/>
            <person name="Roe B.A."/>
        </authorList>
    </citation>
    <scope>NUCLEOTIDE SEQUENCE [LARGE SCALE GENOMIC DNA]</scope>
    <source>
        <strain evidence="26">A17</strain>
        <strain evidence="27 28">cv. Jemalong A17</strain>
    </source>
</reference>
<dbReference type="SUPFAM" id="SSF52058">
    <property type="entry name" value="L domain-like"/>
    <property type="match status" value="2"/>
</dbReference>
<dbReference type="GO" id="GO:0009755">
    <property type="term" value="P:hormone-mediated signaling pathway"/>
    <property type="evidence" value="ECO:0000318"/>
    <property type="project" value="GO_Central"/>
</dbReference>
<keyword evidence="7" id="KW-0597">Phosphoprotein</keyword>
<dbReference type="HOGENOM" id="CLU_000288_22_0_1"/>
<evidence type="ECO:0000259" key="25">
    <source>
        <dbReference type="PROSITE" id="PS50011"/>
    </source>
</evidence>
<dbReference type="Pfam" id="PF08263">
    <property type="entry name" value="LRRNT_2"/>
    <property type="match status" value="1"/>
</dbReference>
<evidence type="ECO:0000256" key="20">
    <source>
        <dbReference type="ARBA" id="ARBA00047899"/>
    </source>
</evidence>
<evidence type="ECO:0000256" key="2">
    <source>
        <dbReference type="ARBA" id="ARBA00004479"/>
    </source>
</evidence>
<evidence type="ECO:0000256" key="19">
    <source>
        <dbReference type="ARBA" id="ARBA00023180"/>
    </source>
</evidence>
<evidence type="ECO:0000256" key="8">
    <source>
        <dbReference type="ARBA" id="ARBA00022614"/>
    </source>
</evidence>
<evidence type="ECO:0000256" key="18">
    <source>
        <dbReference type="ARBA" id="ARBA00023170"/>
    </source>
</evidence>
<evidence type="ECO:0000256" key="1">
    <source>
        <dbReference type="ARBA" id="ARBA00004162"/>
    </source>
</evidence>
<dbReference type="Gene3D" id="1.10.510.10">
    <property type="entry name" value="Transferase(Phosphotransferase) domain 1"/>
    <property type="match status" value="1"/>
</dbReference>
<feature type="binding site" evidence="22">
    <location>
        <position position="701"/>
    </location>
    <ligand>
        <name>ATP</name>
        <dbReference type="ChEBI" id="CHEBI:30616"/>
    </ligand>
</feature>
<comment type="similarity">
    <text evidence="3">Belongs to the protein kinase superfamily. Ser/Thr protein kinase family.</text>
</comment>
<keyword evidence="28" id="KW-1185">Reference proteome</keyword>
<dbReference type="InterPro" id="IPR011009">
    <property type="entry name" value="Kinase-like_dom_sf"/>
</dbReference>
<dbReference type="PANTHER" id="PTHR27008">
    <property type="entry name" value="OS04G0122200 PROTEIN"/>
    <property type="match status" value="1"/>
</dbReference>
<comment type="catalytic activity">
    <reaction evidence="20">
        <text>L-threonyl-[protein] + ATP = O-phospho-L-threonyl-[protein] + ADP + H(+)</text>
        <dbReference type="Rhea" id="RHEA:46608"/>
        <dbReference type="Rhea" id="RHEA-COMP:11060"/>
        <dbReference type="Rhea" id="RHEA-COMP:11605"/>
        <dbReference type="ChEBI" id="CHEBI:15378"/>
        <dbReference type="ChEBI" id="CHEBI:30013"/>
        <dbReference type="ChEBI" id="CHEBI:30616"/>
        <dbReference type="ChEBI" id="CHEBI:61977"/>
        <dbReference type="ChEBI" id="CHEBI:456216"/>
        <dbReference type="EC" id="2.7.11.1"/>
    </reaction>
</comment>
<evidence type="ECO:0000256" key="16">
    <source>
        <dbReference type="ARBA" id="ARBA00022989"/>
    </source>
</evidence>
<dbReference type="GO" id="GO:0004674">
    <property type="term" value="F:protein serine/threonine kinase activity"/>
    <property type="evidence" value="ECO:0007669"/>
    <property type="project" value="UniProtKB-KW"/>
</dbReference>
<evidence type="ECO:0000256" key="24">
    <source>
        <dbReference type="SAM" id="SignalP"/>
    </source>
</evidence>
<feature type="transmembrane region" description="Helical" evidence="23">
    <location>
        <begin position="616"/>
        <end position="638"/>
    </location>
</feature>
<comment type="subcellular location">
    <subcellularLocation>
        <location evidence="1">Cell membrane</location>
        <topology evidence="1">Single-pass membrane protein</topology>
    </subcellularLocation>
    <subcellularLocation>
        <location evidence="2">Membrane</location>
        <topology evidence="2">Single-pass type I membrane protein</topology>
    </subcellularLocation>
</comment>
<dbReference type="EC" id="2.7.11.1" evidence="4"/>
<dbReference type="FunFam" id="3.80.10.10:FF:000288">
    <property type="entry name" value="LRR receptor-like serine/threonine-protein kinase EFR"/>
    <property type="match status" value="1"/>
</dbReference>
<evidence type="ECO:0000256" key="17">
    <source>
        <dbReference type="ARBA" id="ARBA00023136"/>
    </source>
</evidence>
<evidence type="ECO:0000256" key="11">
    <source>
        <dbReference type="ARBA" id="ARBA00022729"/>
    </source>
</evidence>
<dbReference type="SUPFAM" id="SSF56112">
    <property type="entry name" value="Protein kinase-like (PK-like)"/>
    <property type="match status" value="1"/>
</dbReference>
<evidence type="ECO:0000256" key="5">
    <source>
        <dbReference type="ARBA" id="ARBA00022475"/>
    </source>
</evidence>
<reference evidence="27" key="3">
    <citation type="submission" date="2015-04" db="UniProtKB">
        <authorList>
            <consortium name="EnsemblPlants"/>
        </authorList>
    </citation>
    <scope>IDENTIFICATION</scope>
    <source>
        <strain evidence="27">cv. Jemalong A17</strain>
    </source>
</reference>
<dbReference type="PANTHER" id="PTHR27008:SF592">
    <property type="entry name" value="LEUCINE-RICH REPEAT RECEPTOR-LIKE PROTEIN KINASE FAMILY PROTEIN-RELATED"/>
    <property type="match status" value="1"/>
</dbReference>
<dbReference type="Pfam" id="PF00069">
    <property type="entry name" value="Pkinase"/>
    <property type="match status" value="1"/>
</dbReference>
<keyword evidence="6" id="KW-0723">Serine/threonine-protein kinase</keyword>
<keyword evidence="14 26" id="KW-0418">Kinase</keyword>
<dbReference type="EMBL" id="CM001221">
    <property type="protein sequence ID" value="AES95469.1"/>
    <property type="molecule type" value="Genomic_DNA"/>
</dbReference>